<keyword evidence="2" id="KW-1185">Reference proteome</keyword>
<organism evidence="1 2">
    <name type="scientific">Funneliformis caledonium</name>
    <dbReference type="NCBI Taxonomy" id="1117310"/>
    <lineage>
        <taxon>Eukaryota</taxon>
        <taxon>Fungi</taxon>
        <taxon>Fungi incertae sedis</taxon>
        <taxon>Mucoromycota</taxon>
        <taxon>Glomeromycotina</taxon>
        <taxon>Glomeromycetes</taxon>
        <taxon>Glomerales</taxon>
        <taxon>Glomeraceae</taxon>
        <taxon>Funneliformis</taxon>
    </lineage>
</organism>
<dbReference type="Proteomes" id="UP000789570">
    <property type="component" value="Unassembled WGS sequence"/>
</dbReference>
<protein>
    <submittedName>
        <fullName evidence="1">2732_t:CDS:1</fullName>
    </submittedName>
</protein>
<name>A0A9N9NZ50_9GLOM</name>
<comment type="caution">
    <text evidence="1">The sequence shown here is derived from an EMBL/GenBank/DDBJ whole genome shotgun (WGS) entry which is preliminary data.</text>
</comment>
<gene>
    <name evidence="1" type="ORF">FCALED_LOCUS17464</name>
</gene>
<feature type="non-terminal residue" evidence="1">
    <location>
        <position position="1"/>
    </location>
</feature>
<reference evidence="1" key="1">
    <citation type="submission" date="2021-06" db="EMBL/GenBank/DDBJ databases">
        <authorList>
            <person name="Kallberg Y."/>
            <person name="Tangrot J."/>
            <person name="Rosling A."/>
        </authorList>
    </citation>
    <scope>NUCLEOTIDE SEQUENCE</scope>
    <source>
        <strain evidence="1">UK204</strain>
    </source>
</reference>
<dbReference type="EMBL" id="CAJVPQ010026846">
    <property type="protein sequence ID" value="CAG8769801.1"/>
    <property type="molecule type" value="Genomic_DNA"/>
</dbReference>
<evidence type="ECO:0000313" key="1">
    <source>
        <dbReference type="EMBL" id="CAG8769801.1"/>
    </source>
</evidence>
<proteinExistence type="predicted"/>
<accession>A0A9N9NZ50</accession>
<dbReference type="AlphaFoldDB" id="A0A9N9NZ50"/>
<sequence length="55" mass="6687">TAECFIIDLTEMDIAYDEYENNSIKEDIEWHISFPESGENDEWFEEELSRQYFNT</sequence>
<evidence type="ECO:0000313" key="2">
    <source>
        <dbReference type="Proteomes" id="UP000789570"/>
    </source>
</evidence>
<feature type="non-terminal residue" evidence="1">
    <location>
        <position position="55"/>
    </location>
</feature>